<accession>G4CPI6</accession>
<sequence length="150" mass="16336">MVILAALGMFVFTTHSIPFQGLERAQNWKHPHQNVVGDYPPSQYTGKEPEEISISAELRPEVTGGVYSIRDLREMADTGEPHPLILGTGEVLGSFVITSISEKRSELNKDGSPRAIAFSMGLKKVSETAVGMRDKNLLLAAGMVRKITGI</sequence>
<dbReference type="HOGENOM" id="CLU_102468_0_0_4"/>
<dbReference type="AlphaFoldDB" id="G4CPI6"/>
<evidence type="ECO:0000313" key="1">
    <source>
        <dbReference type="EMBL" id="EGZ47749.1"/>
    </source>
</evidence>
<dbReference type="STRING" id="1030841.HMPREF9370_0996"/>
<dbReference type="Pfam" id="PF06995">
    <property type="entry name" value="Phage_P2_GpU"/>
    <property type="match status" value="1"/>
</dbReference>
<name>G4CPI6_9NEIS</name>
<gene>
    <name evidence="1" type="ORF">HMPREF9370_0996</name>
</gene>
<dbReference type="RefSeq" id="WP_009116138.1">
    <property type="nucleotide sequence ID" value="NZ_JH165159.1"/>
</dbReference>
<protein>
    <submittedName>
        <fullName evidence="1">Phage P2 GpU</fullName>
    </submittedName>
</protein>
<dbReference type="PATRIC" id="fig|1030841.3.peg.975"/>
<evidence type="ECO:0000313" key="2">
    <source>
        <dbReference type="Proteomes" id="UP000005336"/>
    </source>
</evidence>
<dbReference type="Proteomes" id="UP000005336">
    <property type="component" value="Unassembled WGS sequence"/>
</dbReference>
<reference evidence="1 2" key="1">
    <citation type="submission" date="2011-06" db="EMBL/GenBank/DDBJ databases">
        <authorList>
            <person name="Muzny D."/>
            <person name="Qin X."/>
            <person name="Deng J."/>
            <person name="Jiang H."/>
            <person name="Liu Y."/>
            <person name="Qu J."/>
            <person name="Song X.-Z."/>
            <person name="Zhang L."/>
            <person name="Thornton R."/>
            <person name="Coyle M."/>
            <person name="Francisco L."/>
            <person name="Jackson L."/>
            <person name="Javaid M."/>
            <person name="Korchina V."/>
            <person name="Kovar C."/>
            <person name="Mata R."/>
            <person name="Mathew T."/>
            <person name="Ngo R."/>
            <person name="Nguyen L."/>
            <person name="Nguyen N."/>
            <person name="Okwuonu G."/>
            <person name="Ongeri F."/>
            <person name="Pham C."/>
            <person name="Simmons D."/>
            <person name="Wilczek-Boney K."/>
            <person name="Hale W."/>
            <person name="Jakkamsetti A."/>
            <person name="Pham P."/>
            <person name="Ruth R."/>
            <person name="San Lucas F."/>
            <person name="Warren J."/>
            <person name="Zhang J."/>
            <person name="Zhao Z."/>
            <person name="Zhou C."/>
            <person name="Zhu D."/>
            <person name="Lee S."/>
            <person name="Bess C."/>
            <person name="Blankenburg K."/>
            <person name="Forbes L."/>
            <person name="Fu Q."/>
            <person name="Gubbala S."/>
            <person name="Hirani K."/>
            <person name="Jayaseelan J.C."/>
            <person name="Lara F."/>
            <person name="Munidasa M."/>
            <person name="Palculict T."/>
            <person name="Patil S."/>
            <person name="Pu L.-L."/>
            <person name="Saada N."/>
            <person name="Tang L."/>
            <person name="Weissenberger G."/>
            <person name="Zhu Y."/>
            <person name="Hemphill L."/>
            <person name="Shang Y."/>
            <person name="Youmans B."/>
            <person name="Ayvaz T."/>
            <person name="Ross M."/>
            <person name="Santibanez J."/>
            <person name="Aqrawi P."/>
            <person name="Gross S."/>
            <person name="Joshi V."/>
            <person name="Fowler G."/>
            <person name="Nazareth L."/>
            <person name="Reid J."/>
            <person name="Worley K."/>
            <person name="Petrosino J."/>
            <person name="Highlander S."/>
            <person name="Gibbs R."/>
        </authorList>
    </citation>
    <scope>NUCLEOTIDE SEQUENCE [LARGE SCALE GENOMIC DNA]</scope>
    <source>
        <strain evidence="1 2">9715</strain>
    </source>
</reference>
<comment type="caution">
    <text evidence="1">The sequence shown here is derived from an EMBL/GenBank/DDBJ whole genome shotgun (WGS) entry which is preliminary data.</text>
</comment>
<dbReference type="OrthoDB" id="1550902at2"/>
<organism evidence="1 2">
    <name type="scientific">Neisseria wadsworthii 9715</name>
    <dbReference type="NCBI Taxonomy" id="1030841"/>
    <lineage>
        <taxon>Bacteria</taxon>
        <taxon>Pseudomonadati</taxon>
        <taxon>Pseudomonadota</taxon>
        <taxon>Betaproteobacteria</taxon>
        <taxon>Neisseriales</taxon>
        <taxon>Neisseriaceae</taxon>
        <taxon>Neisseria</taxon>
    </lineage>
</organism>
<keyword evidence="2" id="KW-1185">Reference proteome</keyword>
<dbReference type="EMBL" id="AGAZ01000038">
    <property type="protein sequence ID" value="EGZ47749.1"/>
    <property type="molecule type" value="Genomic_DNA"/>
</dbReference>
<dbReference type="InterPro" id="IPR009734">
    <property type="entry name" value="Myoviridae_GpU"/>
</dbReference>
<proteinExistence type="predicted"/>